<evidence type="ECO:0000313" key="3">
    <source>
        <dbReference type="Proteomes" id="UP000199370"/>
    </source>
</evidence>
<dbReference type="EMBL" id="FNIA01000002">
    <property type="protein sequence ID" value="SDM40576.1"/>
    <property type="molecule type" value="Genomic_DNA"/>
</dbReference>
<dbReference type="AlphaFoldDB" id="A0A1G9SYV7"/>
<keyword evidence="3" id="KW-1185">Reference proteome</keyword>
<keyword evidence="1" id="KW-0812">Transmembrane</keyword>
<dbReference type="STRING" id="996166.SAMN05192554_10239"/>
<feature type="transmembrane region" description="Helical" evidence="1">
    <location>
        <begin position="50"/>
        <end position="71"/>
    </location>
</feature>
<sequence>MVIFNGTPVEGTFLGINRTQQTVLVGGLSFALMSYVLVNSSAVDTSYDPLLLGVGLVMVVYAVVVAVHDFVLG</sequence>
<name>A0A1G9SYV7_9EURY</name>
<reference evidence="2 3" key="1">
    <citation type="submission" date="2016-10" db="EMBL/GenBank/DDBJ databases">
        <authorList>
            <person name="de Groot N.N."/>
        </authorList>
    </citation>
    <scope>NUCLEOTIDE SEQUENCE [LARGE SCALE GENOMIC DNA]</scope>
    <source>
        <strain evidence="3">EB21,IBRC-M 10013,KCTC 4048</strain>
    </source>
</reference>
<gene>
    <name evidence="2" type="ORF">SAMN05192554_10239</name>
</gene>
<dbReference type="Proteomes" id="UP000199370">
    <property type="component" value="Unassembled WGS sequence"/>
</dbReference>
<keyword evidence="1" id="KW-0472">Membrane</keyword>
<proteinExistence type="predicted"/>
<accession>A0A1G9SYV7</accession>
<organism evidence="2 3">
    <name type="scientific">Haloarchaeobius iranensis</name>
    <dbReference type="NCBI Taxonomy" id="996166"/>
    <lineage>
        <taxon>Archaea</taxon>
        <taxon>Methanobacteriati</taxon>
        <taxon>Methanobacteriota</taxon>
        <taxon>Stenosarchaea group</taxon>
        <taxon>Halobacteria</taxon>
        <taxon>Halobacteriales</taxon>
        <taxon>Halorubellaceae</taxon>
        <taxon>Haloarchaeobius</taxon>
    </lineage>
</organism>
<evidence type="ECO:0000313" key="2">
    <source>
        <dbReference type="EMBL" id="SDM40576.1"/>
    </source>
</evidence>
<protein>
    <submittedName>
        <fullName evidence="2">Uncharacterized protein</fullName>
    </submittedName>
</protein>
<keyword evidence="1" id="KW-1133">Transmembrane helix</keyword>
<evidence type="ECO:0000256" key="1">
    <source>
        <dbReference type="SAM" id="Phobius"/>
    </source>
</evidence>
<feature type="transmembrane region" description="Helical" evidence="1">
    <location>
        <begin position="20"/>
        <end position="38"/>
    </location>
</feature>